<feature type="transmembrane region" description="Helical" evidence="1">
    <location>
        <begin position="87"/>
        <end position="106"/>
    </location>
</feature>
<organism evidence="3 4">
    <name type="scientific">Cyclotella cryptica</name>
    <dbReference type="NCBI Taxonomy" id="29204"/>
    <lineage>
        <taxon>Eukaryota</taxon>
        <taxon>Sar</taxon>
        <taxon>Stramenopiles</taxon>
        <taxon>Ochrophyta</taxon>
        <taxon>Bacillariophyta</taxon>
        <taxon>Coscinodiscophyceae</taxon>
        <taxon>Thalassiosirophycidae</taxon>
        <taxon>Stephanodiscales</taxon>
        <taxon>Stephanodiscaceae</taxon>
        <taxon>Cyclotella</taxon>
    </lineage>
</organism>
<reference evidence="3 4" key="1">
    <citation type="journal article" date="2020" name="G3 (Bethesda)">
        <title>Improved Reference Genome for Cyclotella cryptica CCMP332, a Model for Cell Wall Morphogenesis, Salinity Adaptation, and Lipid Production in Diatoms (Bacillariophyta).</title>
        <authorList>
            <person name="Roberts W.R."/>
            <person name="Downey K.M."/>
            <person name="Ruck E.C."/>
            <person name="Traller J.C."/>
            <person name="Alverson A.J."/>
        </authorList>
    </citation>
    <scope>NUCLEOTIDE SEQUENCE [LARGE SCALE GENOMIC DNA]</scope>
    <source>
        <strain evidence="3 4">CCMP332</strain>
    </source>
</reference>
<proteinExistence type="predicted"/>
<gene>
    <name evidence="3" type="ORF">HJC23_005249</name>
</gene>
<evidence type="ECO:0000313" key="4">
    <source>
        <dbReference type="Proteomes" id="UP001516023"/>
    </source>
</evidence>
<comment type="caution">
    <text evidence="3">The sequence shown here is derived from an EMBL/GenBank/DDBJ whole genome shotgun (WGS) entry which is preliminary data.</text>
</comment>
<feature type="chain" id="PRO_5044816372" evidence="2">
    <location>
        <begin position="24"/>
        <end position="157"/>
    </location>
</feature>
<dbReference type="Proteomes" id="UP001516023">
    <property type="component" value="Unassembled WGS sequence"/>
</dbReference>
<accession>A0ABD3PK65</accession>
<evidence type="ECO:0000256" key="1">
    <source>
        <dbReference type="SAM" id="Phobius"/>
    </source>
</evidence>
<keyword evidence="1" id="KW-0472">Membrane</keyword>
<evidence type="ECO:0000256" key="2">
    <source>
        <dbReference type="SAM" id="SignalP"/>
    </source>
</evidence>
<name>A0ABD3PK65_9STRA</name>
<keyword evidence="1" id="KW-0812">Transmembrane</keyword>
<protein>
    <submittedName>
        <fullName evidence="3">Uncharacterized protein</fullName>
    </submittedName>
</protein>
<evidence type="ECO:0000313" key="3">
    <source>
        <dbReference type="EMBL" id="KAL3788590.1"/>
    </source>
</evidence>
<feature type="signal peptide" evidence="2">
    <location>
        <begin position="1"/>
        <end position="23"/>
    </location>
</feature>
<keyword evidence="2" id="KW-0732">Signal</keyword>
<keyword evidence="1" id="KW-1133">Transmembrane helix</keyword>
<dbReference type="EMBL" id="JABMIG020000154">
    <property type="protein sequence ID" value="KAL3788590.1"/>
    <property type="molecule type" value="Genomic_DNA"/>
</dbReference>
<keyword evidence="4" id="KW-1185">Reference proteome</keyword>
<sequence length="157" mass="17399">MNTLLSTAASLALLFASFPHAASFSTNSPRAIPDRPTATAAVRPSEPPRYHHLFTHSILTPPTTSSLQMTKDKEEPYDTGYVDGSTTGAFLMAFVLLINVWIFSIPTEFRRARICKEEDVVMYPNKNCITAAEWTKGVGDYYRNGGGIQFDFSIEGR</sequence>
<dbReference type="AlphaFoldDB" id="A0ABD3PK65"/>